<protein>
    <submittedName>
        <fullName evidence="1">Os01g0612425 protein</fullName>
    </submittedName>
</protein>
<dbReference type="EMBL" id="AP014957">
    <property type="protein sequence ID" value="BAS73130.1"/>
    <property type="molecule type" value="Genomic_DNA"/>
</dbReference>
<reference evidence="1 2" key="2">
    <citation type="journal article" date="2013" name="Plant Cell Physiol.">
        <title>Rice Annotation Project Database (RAP-DB): an integrative and interactive database for rice genomics.</title>
        <authorList>
            <person name="Sakai H."/>
            <person name="Lee S.S."/>
            <person name="Tanaka T."/>
            <person name="Numa H."/>
            <person name="Kim J."/>
            <person name="Kawahara Y."/>
            <person name="Wakimoto H."/>
            <person name="Yang C.C."/>
            <person name="Iwamoto M."/>
            <person name="Abe T."/>
            <person name="Yamada Y."/>
            <person name="Muto A."/>
            <person name="Inokuchi H."/>
            <person name="Ikemura T."/>
            <person name="Matsumoto T."/>
            <person name="Sasaki T."/>
            <person name="Itoh T."/>
        </authorList>
    </citation>
    <scope>NUCLEOTIDE SEQUENCE [LARGE SCALE GENOMIC DNA]</scope>
    <source>
        <strain evidence="2">cv. Nipponbare</strain>
    </source>
</reference>
<accession>A0A0P0V564</accession>
<dbReference type="Proteomes" id="UP000059680">
    <property type="component" value="Chromosome 1"/>
</dbReference>
<evidence type="ECO:0000313" key="1">
    <source>
        <dbReference type="EMBL" id="BAS73130.1"/>
    </source>
</evidence>
<reference evidence="1 2" key="3">
    <citation type="journal article" date="2013" name="Rice">
        <title>Improvement of the Oryza sativa Nipponbare reference genome using next generation sequence and optical map data.</title>
        <authorList>
            <person name="Kawahara Y."/>
            <person name="de la Bastide M."/>
            <person name="Hamilton J.P."/>
            <person name="Kanamori H."/>
            <person name="McCombie W.R."/>
            <person name="Ouyang S."/>
            <person name="Schwartz D.C."/>
            <person name="Tanaka T."/>
            <person name="Wu J."/>
            <person name="Zhou S."/>
            <person name="Childs K.L."/>
            <person name="Davidson R.M."/>
            <person name="Lin H."/>
            <person name="Quesada-Ocampo L."/>
            <person name="Vaillancourt B."/>
            <person name="Sakai H."/>
            <person name="Lee S.S."/>
            <person name="Kim J."/>
            <person name="Numa H."/>
            <person name="Itoh T."/>
            <person name="Buell C.R."/>
            <person name="Matsumoto T."/>
        </authorList>
    </citation>
    <scope>NUCLEOTIDE SEQUENCE [LARGE SCALE GENOMIC DNA]</scope>
    <source>
        <strain evidence="2">cv. Nipponbare</strain>
    </source>
</reference>
<name>A0A0P0V564_ORYSJ</name>
<sequence length="90" mass="10372">MEVCPTHGFLQVKKVEKSVKELLQTDHHILFHLFQEFSAPRHGVTASANRTCNGGFLHLETHGILTEWLHQWIGIKSDFYKEKNLACVLM</sequence>
<reference evidence="2" key="1">
    <citation type="journal article" date="2005" name="Nature">
        <title>The map-based sequence of the rice genome.</title>
        <authorList>
            <consortium name="International rice genome sequencing project (IRGSP)"/>
            <person name="Matsumoto T."/>
            <person name="Wu J."/>
            <person name="Kanamori H."/>
            <person name="Katayose Y."/>
            <person name="Fujisawa M."/>
            <person name="Namiki N."/>
            <person name="Mizuno H."/>
            <person name="Yamamoto K."/>
            <person name="Antonio B.A."/>
            <person name="Baba T."/>
            <person name="Sakata K."/>
            <person name="Nagamura Y."/>
            <person name="Aoki H."/>
            <person name="Arikawa K."/>
            <person name="Arita K."/>
            <person name="Bito T."/>
            <person name="Chiden Y."/>
            <person name="Fujitsuka N."/>
            <person name="Fukunaka R."/>
            <person name="Hamada M."/>
            <person name="Harada C."/>
            <person name="Hayashi A."/>
            <person name="Hijishita S."/>
            <person name="Honda M."/>
            <person name="Hosokawa S."/>
            <person name="Ichikawa Y."/>
            <person name="Idonuma A."/>
            <person name="Iijima M."/>
            <person name="Ikeda M."/>
            <person name="Ikeno M."/>
            <person name="Ito K."/>
            <person name="Ito S."/>
            <person name="Ito T."/>
            <person name="Ito Y."/>
            <person name="Ito Y."/>
            <person name="Iwabuchi A."/>
            <person name="Kamiya K."/>
            <person name="Karasawa W."/>
            <person name="Kurita K."/>
            <person name="Katagiri S."/>
            <person name="Kikuta A."/>
            <person name="Kobayashi H."/>
            <person name="Kobayashi N."/>
            <person name="Machita K."/>
            <person name="Maehara T."/>
            <person name="Masukawa M."/>
            <person name="Mizubayashi T."/>
            <person name="Mukai Y."/>
            <person name="Nagasaki H."/>
            <person name="Nagata Y."/>
            <person name="Naito S."/>
            <person name="Nakashima M."/>
            <person name="Nakama Y."/>
            <person name="Nakamichi Y."/>
            <person name="Nakamura M."/>
            <person name="Meguro A."/>
            <person name="Negishi M."/>
            <person name="Ohta I."/>
            <person name="Ohta T."/>
            <person name="Okamoto M."/>
            <person name="Ono N."/>
            <person name="Saji S."/>
            <person name="Sakaguchi M."/>
            <person name="Sakai K."/>
            <person name="Shibata M."/>
            <person name="Shimokawa T."/>
            <person name="Song J."/>
            <person name="Takazaki Y."/>
            <person name="Terasawa K."/>
            <person name="Tsugane M."/>
            <person name="Tsuji K."/>
            <person name="Ueda S."/>
            <person name="Waki K."/>
            <person name="Yamagata H."/>
            <person name="Yamamoto M."/>
            <person name="Yamamoto S."/>
            <person name="Yamane H."/>
            <person name="Yoshiki S."/>
            <person name="Yoshihara R."/>
            <person name="Yukawa K."/>
            <person name="Zhong H."/>
            <person name="Yano M."/>
            <person name="Yuan Q."/>
            <person name="Ouyang S."/>
            <person name="Liu J."/>
            <person name="Jones K.M."/>
            <person name="Gansberger K."/>
            <person name="Moffat K."/>
            <person name="Hill J."/>
            <person name="Bera J."/>
            <person name="Fadrosh D."/>
            <person name="Jin S."/>
            <person name="Johri S."/>
            <person name="Kim M."/>
            <person name="Overton L."/>
            <person name="Reardon M."/>
            <person name="Tsitrin T."/>
            <person name="Vuong H."/>
            <person name="Weaver B."/>
            <person name="Ciecko A."/>
            <person name="Tallon L."/>
            <person name="Jackson J."/>
            <person name="Pai G."/>
            <person name="Aken S.V."/>
            <person name="Utterback T."/>
            <person name="Reidmuller S."/>
            <person name="Feldblyum T."/>
            <person name="Hsiao J."/>
            <person name="Zismann V."/>
            <person name="Iobst S."/>
            <person name="de Vazeille A.R."/>
            <person name="Buell C.R."/>
            <person name="Ying K."/>
            <person name="Li Y."/>
            <person name="Lu T."/>
            <person name="Huang Y."/>
            <person name="Zhao Q."/>
            <person name="Feng Q."/>
            <person name="Zhang L."/>
            <person name="Zhu J."/>
            <person name="Weng Q."/>
            <person name="Mu J."/>
            <person name="Lu Y."/>
            <person name="Fan D."/>
            <person name="Liu Y."/>
            <person name="Guan J."/>
            <person name="Zhang Y."/>
            <person name="Yu S."/>
            <person name="Liu X."/>
            <person name="Zhang Y."/>
            <person name="Hong G."/>
            <person name="Han B."/>
            <person name="Choisne N."/>
            <person name="Demange N."/>
            <person name="Orjeda G."/>
            <person name="Samain S."/>
            <person name="Cattolico L."/>
            <person name="Pelletier E."/>
            <person name="Couloux A."/>
            <person name="Segurens B."/>
            <person name="Wincker P."/>
            <person name="D'Hont A."/>
            <person name="Scarpelli C."/>
            <person name="Weissenbach J."/>
            <person name="Salanoubat M."/>
            <person name="Quetier F."/>
            <person name="Yu Y."/>
            <person name="Kim H.R."/>
            <person name="Rambo T."/>
            <person name="Currie J."/>
            <person name="Collura K."/>
            <person name="Luo M."/>
            <person name="Yang T."/>
            <person name="Ammiraju J.S.S."/>
            <person name="Engler F."/>
            <person name="Soderlund C."/>
            <person name="Wing R.A."/>
            <person name="Palmer L.E."/>
            <person name="de la Bastide M."/>
            <person name="Spiegel L."/>
            <person name="Nascimento L."/>
            <person name="Zutavern T."/>
            <person name="O'Shaughnessy A."/>
            <person name="Dike S."/>
            <person name="Dedhia N."/>
            <person name="Preston R."/>
            <person name="Balija V."/>
            <person name="McCombie W.R."/>
            <person name="Chow T."/>
            <person name="Chen H."/>
            <person name="Chung M."/>
            <person name="Chen C."/>
            <person name="Shaw J."/>
            <person name="Wu H."/>
            <person name="Hsiao K."/>
            <person name="Chao Y."/>
            <person name="Chu M."/>
            <person name="Cheng C."/>
            <person name="Hour A."/>
            <person name="Lee P."/>
            <person name="Lin S."/>
            <person name="Lin Y."/>
            <person name="Liou J."/>
            <person name="Liu S."/>
            <person name="Hsing Y."/>
            <person name="Raghuvanshi S."/>
            <person name="Mohanty A."/>
            <person name="Bharti A.K."/>
            <person name="Gaur A."/>
            <person name="Gupta V."/>
            <person name="Kumar D."/>
            <person name="Ravi V."/>
            <person name="Vij S."/>
            <person name="Kapur A."/>
            <person name="Khurana P."/>
            <person name="Khurana P."/>
            <person name="Khurana J.P."/>
            <person name="Tyagi A.K."/>
            <person name="Gaikwad K."/>
            <person name="Singh A."/>
            <person name="Dalal V."/>
            <person name="Srivastava S."/>
            <person name="Dixit A."/>
            <person name="Pal A.K."/>
            <person name="Ghazi I.A."/>
            <person name="Yadav M."/>
            <person name="Pandit A."/>
            <person name="Bhargava A."/>
            <person name="Sureshbabu K."/>
            <person name="Batra K."/>
            <person name="Sharma T.R."/>
            <person name="Mohapatra T."/>
            <person name="Singh N.K."/>
            <person name="Messing J."/>
            <person name="Nelson A.B."/>
            <person name="Fuks G."/>
            <person name="Kavchok S."/>
            <person name="Keizer G."/>
            <person name="Linton E."/>
            <person name="Llaca V."/>
            <person name="Song R."/>
            <person name="Tanyolac B."/>
            <person name="Young S."/>
            <person name="Ho-Il K."/>
            <person name="Hahn J.H."/>
            <person name="Sangsakoo G."/>
            <person name="Vanavichit A."/>
            <person name="de Mattos Luiz.A.T."/>
            <person name="Zimmer P.D."/>
            <person name="Malone G."/>
            <person name="Dellagostin O."/>
            <person name="de Oliveira A.C."/>
            <person name="Bevan M."/>
            <person name="Bancroft I."/>
            <person name="Minx P."/>
            <person name="Cordum H."/>
            <person name="Wilson R."/>
            <person name="Cheng Z."/>
            <person name="Jin W."/>
            <person name="Jiang J."/>
            <person name="Leong S.A."/>
            <person name="Iwama H."/>
            <person name="Gojobori T."/>
            <person name="Itoh T."/>
            <person name="Niimura Y."/>
            <person name="Fujii Y."/>
            <person name="Habara T."/>
            <person name="Sakai H."/>
            <person name="Sato Y."/>
            <person name="Wilson G."/>
            <person name="Kumar K."/>
            <person name="McCouch S."/>
            <person name="Juretic N."/>
            <person name="Hoen D."/>
            <person name="Wright S."/>
            <person name="Bruskiewich R."/>
            <person name="Bureau T."/>
            <person name="Miyao A."/>
            <person name="Hirochika H."/>
            <person name="Nishikawa T."/>
            <person name="Kadowaki K."/>
            <person name="Sugiura M."/>
            <person name="Burr B."/>
            <person name="Sasaki T."/>
        </authorList>
    </citation>
    <scope>NUCLEOTIDE SEQUENCE [LARGE SCALE GENOMIC DNA]</scope>
    <source>
        <strain evidence="2">cv. Nipponbare</strain>
    </source>
</reference>
<proteinExistence type="predicted"/>
<dbReference type="AlphaFoldDB" id="A0A0P0V564"/>
<organism evidence="1 2">
    <name type="scientific">Oryza sativa subsp. japonica</name>
    <name type="common">Rice</name>
    <dbReference type="NCBI Taxonomy" id="39947"/>
    <lineage>
        <taxon>Eukaryota</taxon>
        <taxon>Viridiplantae</taxon>
        <taxon>Streptophyta</taxon>
        <taxon>Embryophyta</taxon>
        <taxon>Tracheophyta</taxon>
        <taxon>Spermatophyta</taxon>
        <taxon>Magnoliopsida</taxon>
        <taxon>Liliopsida</taxon>
        <taxon>Poales</taxon>
        <taxon>Poaceae</taxon>
        <taxon>BOP clade</taxon>
        <taxon>Oryzoideae</taxon>
        <taxon>Oryzeae</taxon>
        <taxon>Oryzinae</taxon>
        <taxon>Oryza</taxon>
        <taxon>Oryza sativa</taxon>
    </lineage>
</organism>
<dbReference type="PaxDb" id="39947-A0A0P0V564"/>
<evidence type="ECO:0000313" key="2">
    <source>
        <dbReference type="Proteomes" id="UP000059680"/>
    </source>
</evidence>
<gene>
    <name evidence="1" type="ordered locus">Os01g0612425</name>
    <name evidence="1" type="ORF">OSNPB_010612425</name>
</gene>
<dbReference type="Gramene" id="Os01t0612425-00">
    <property type="protein sequence ID" value="Os01t0612425-00"/>
    <property type="gene ID" value="Os01g0612425"/>
</dbReference>
<keyword evidence="2" id="KW-1185">Reference proteome</keyword>
<dbReference type="InParanoid" id="A0A0P0V564"/>